<dbReference type="PROSITE" id="PS51257">
    <property type="entry name" value="PROKAR_LIPOPROTEIN"/>
    <property type="match status" value="1"/>
</dbReference>
<reference evidence="4" key="1">
    <citation type="submission" date="2019-03" db="EMBL/GenBank/DDBJ databases">
        <title>Metabolic potential of uncultured bacteria and archaea associated with petroleum seepage in deep-sea sediments.</title>
        <authorList>
            <person name="Dong X."/>
            <person name="Hubert C."/>
        </authorList>
    </citation>
    <scope>NUCLEOTIDE SEQUENCE [LARGE SCALE GENOMIC DNA]</scope>
    <source>
        <strain evidence="4">E44_bin18</strain>
    </source>
</reference>
<dbReference type="Gene3D" id="3.40.50.410">
    <property type="entry name" value="von Willebrand factor, type A domain"/>
    <property type="match status" value="1"/>
</dbReference>
<dbReference type="Pfam" id="PF08487">
    <property type="entry name" value="VIT"/>
    <property type="match status" value="1"/>
</dbReference>
<keyword evidence="1" id="KW-0732">Signal</keyword>
<gene>
    <name evidence="4" type="ORF">E3J62_07835</name>
</gene>
<evidence type="ECO:0000256" key="1">
    <source>
        <dbReference type="SAM" id="SignalP"/>
    </source>
</evidence>
<dbReference type="InterPro" id="IPR013694">
    <property type="entry name" value="VIT"/>
</dbReference>
<evidence type="ECO:0000259" key="2">
    <source>
        <dbReference type="PROSITE" id="PS50234"/>
    </source>
</evidence>
<organism evidence="4">
    <name type="scientific">candidate division TA06 bacterium</name>
    <dbReference type="NCBI Taxonomy" id="2250710"/>
    <lineage>
        <taxon>Bacteria</taxon>
        <taxon>Bacteria division TA06</taxon>
    </lineage>
</organism>
<protein>
    <submittedName>
        <fullName evidence="4">VWA domain-containing protein</fullName>
    </submittedName>
</protein>
<dbReference type="SMART" id="SM00327">
    <property type="entry name" value="VWA"/>
    <property type="match status" value="1"/>
</dbReference>
<dbReference type="InterPro" id="IPR002035">
    <property type="entry name" value="VWF_A"/>
</dbReference>
<dbReference type="Pfam" id="PF00092">
    <property type="entry name" value="VWA"/>
    <property type="match status" value="1"/>
</dbReference>
<feature type="signal peptide" evidence="1">
    <location>
        <begin position="1"/>
        <end position="23"/>
    </location>
</feature>
<feature type="domain" description="VWFA" evidence="2">
    <location>
        <begin position="276"/>
        <end position="451"/>
    </location>
</feature>
<dbReference type="SMART" id="SM00609">
    <property type="entry name" value="VIT"/>
    <property type="match status" value="1"/>
</dbReference>
<dbReference type="SUPFAM" id="SSF53300">
    <property type="entry name" value="vWA-like"/>
    <property type="match status" value="1"/>
</dbReference>
<evidence type="ECO:0000313" key="4">
    <source>
        <dbReference type="EMBL" id="TET45320.1"/>
    </source>
</evidence>
<dbReference type="InterPro" id="IPR036465">
    <property type="entry name" value="vWFA_dom_sf"/>
</dbReference>
<dbReference type="Proteomes" id="UP000315525">
    <property type="component" value="Unassembled WGS sequence"/>
</dbReference>
<feature type="chain" id="PRO_5021765226" evidence="1">
    <location>
        <begin position="24"/>
        <end position="724"/>
    </location>
</feature>
<dbReference type="PROSITE" id="PS51468">
    <property type="entry name" value="VIT"/>
    <property type="match status" value="1"/>
</dbReference>
<name>A0A523US05_UNCT6</name>
<evidence type="ECO:0000259" key="3">
    <source>
        <dbReference type="PROSITE" id="PS51468"/>
    </source>
</evidence>
<sequence>MLSKKLSPCLVLFAVLLACSAYADGIIIPVRPISKRIPPPLSIKYHHVDVTINNQVARTEVDQVFKNNFGSELEGIYIFPIPPGAAINDFSMYVGGEKIDARLLDKESALRVYEDIVRRQKDPALLEYAGRDMFKARVYPIPAYGEKRVGLVYTELIRKDTNLCSYRYSLNTEKFSADPLNDVRVKVTITSRVPILSIYSPTHQIQIERSGPTKAVVTYIEKNVKPDKDFVIYYRLSKEQMGVSLLSYKEWRGDGYFLLLVSPNDWSIDQKVLPKDVVFVFDRSGSMSGKKIEQARSSLAFCLSSLNEKDRFALITFNDVVKEFSTTLLRASRKNVENAKEFVKGLSASGGTDIHGALVSGLDMLESGSRPKMLLFLTDGLPTVGITDVNEIVRRVAERNSKGARAFTFGVGYDVNTRLLDRLANESKGSSEYVRPNEDIEVKVSSLYSKIMNPVLTDIEIHYGSAGVSDVYPRKIPDLFKGSQLVLTGRYRNSGNARIVLEGKMEGKTKRFSYTLAFERKDKENDFIPLLWASRRIGHLIEEIKAHGKSQELVEEIVRLSKRFGILTEYTSFLVDKDVTVALPSLREEAERKLEAADEAVGGWAVNQSVNAKRMKKSAQVPANTYYDDRGVERKFENVVQVGNRAFFNQNGKWVETTGDSKMPVVKVKRFSKAYFQLLRNDPSVGSYLSLGQNVQFNIGNQQIQIADSGKEEFSQSELTELFD</sequence>
<dbReference type="AlphaFoldDB" id="A0A523US05"/>
<dbReference type="PROSITE" id="PS50234">
    <property type="entry name" value="VWFA"/>
    <property type="match status" value="1"/>
</dbReference>
<feature type="domain" description="VIT" evidence="3">
    <location>
        <begin position="27"/>
        <end position="155"/>
    </location>
</feature>
<comment type="caution">
    <text evidence="4">The sequence shown here is derived from an EMBL/GenBank/DDBJ whole genome shotgun (WGS) entry which is preliminary data.</text>
</comment>
<dbReference type="EMBL" id="SOJN01000087">
    <property type="protein sequence ID" value="TET45320.1"/>
    <property type="molecule type" value="Genomic_DNA"/>
</dbReference>
<accession>A0A523US05</accession>
<proteinExistence type="predicted"/>
<dbReference type="PANTHER" id="PTHR45737">
    <property type="entry name" value="VON WILLEBRAND FACTOR A DOMAIN-CONTAINING PROTEIN 5A"/>
    <property type="match status" value="1"/>
</dbReference>
<dbReference type="PANTHER" id="PTHR45737:SF6">
    <property type="entry name" value="VON WILLEBRAND FACTOR A DOMAIN-CONTAINING PROTEIN 5A"/>
    <property type="match status" value="1"/>
</dbReference>